<reference evidence="1 2" key="1">
    <citation type="submission" date="2017-07" db="EMBL/GenBank/DDBJ databases">
        <title>Virgibacillus sp. LM2416.</title>
        <authorList>
            <person name="Tak E.J."/>
            <person name="Bae J.-W."/>
        </authorList>
    </citation>
    <scope>NUCLEOTIDE SEQUENCE [LARGE SCALE GENOMIC DNA]</scope>
    <source>
        <strain evidence="1 2">LM2416</strain>
    </source>
</reference>
<organism evidence="1 2">
    <name type="scientific">Virgibacillus phasianinus</name>
    <dbReference type="NCBI Taxonomy" id="2017483"/>
    <lineage>
        <taxon>Bacteria</taxon>
        <taxon>Bacillati</taxon>
        <taxon>Bacillota</taxon>
        <taxon>Bacilli</taxon>
        <taxon>Bacillales</taxon>
        <taxon>Bacillaceae</taxon>
        <taxon>Virgibacillus</taxon>
    </lineage>
</organism>
<dbReference type="Proteomes" id="UP000198312">
    <property type="component" value="Chromosome"/>
</dbReference>
<protein>
    <recommendedName>
        <fullName evidence="3">Glycosyltransferase subfamily 4-like N-terminal domain-containing protein</fullName>
    </recommendedName>
</protein>
<gene>
    <name evidence="1" type="ORF">CFK37_08970</name>
</gene>
<sequence length="391" mass="44561">MAQLKSLVWMIVGRGIASGTGYSRRVFFELEILKKEGIDSILVYPDDVTLPKEFSQLCTPVPVKLNLSSYLGGKLSTSFHEIIHEHGKPDIIYGQSLVHTFIASKFAKKNKINLIFDYHGKAPKEKFELGVSKKSPKDIILSVAYKIIEAINIERSNEIVLVSENFRNNLKVKDKAIVLPMVPSEIFIKYKKELVRTSIKSELGISEDSIVFCYLGQAQFYQMAEETVNLYKSIEKKFNKTHLLIITKDPDNFQSITGNHELVNYTIISADHKEVPRYLDISDFGFVLRGPSVLNTVSSPTKVLEYLSMNVVPIMTQYVGDFPAVLPENSKIVLDYHSLILKTNNNVLNPEKVYARYNNKIDISTFVLDYSNKYIESYTKTIKKYIKTTEE</sequence>
<dbReference type="RefSeq" id="WP_089061542.1">
    <property type="nucleotide sequence ID" value="NZ_CP022315.1"/>
</dbReference>
<proteinExistence type="predicted"/>
<accession>A0A220U2S3</accession>
<name>A0A220U2S3_9BACI</name>
<dbReference type="EMBL" id="CP022315">
    <property type="protein sequence ID" value="ASK62282.1"/>
    <property type="molecule type" value="Genomic_DNA"/>
</dbReference>
<dbReference type="Gene3D" id="3.40.50.2000">
    <property type="entry name" value="Glycogen Phosphorylase B"/>
    <property type="match status" value="2"/>
</dbReference>
<dbReference type="KEGG" id="vil:CFK37_08970"/>
<dbReference type="OrthoDB" id="9787617at2"/>
<evidence type="ECO:0000313" key="1">
    <source>
        <dbReference type="EMBL" id="ASK62282.1"/>
    </source>
</evidence>
<evidence type="ECO:0008006" key="3">
    <source>
        <dbReference type="Google" id="ProtNLM"/>
    </source>
</evidence>
<evidence type="ECO:0000313" key="2">
    <source>
        <dbReference type="Proteomes" id="UP000198312"/>
    </source>
</evidence>
<dbReference type="SUPFAM" id="SSF53756">
    <property type="entry name" value="UDP-Glycosyltransferase/glycogen phosphorylase"/>
    <property type="match status" value="1"/>
</dbReference>
<keyword evidence="2" id="KW-1185">Reference proteome</keyword>
<dbReference type="AlphaFoldDB" id="A0A220U2S3"/>